<dbReference type="SUPFAM" id="SSF47384">
    <property type="entry name" value="Homodimeric domain of signal transducing histidine kinase"/>
    <property type="match status" value="1"/>
</dbReference>
<dbReference type="InterPro" id="IPR003594">
    <property type="entry name" value="HATPase_dom"/>
</dbReference>
<dbReference type="InterPro" id="IPR003661">
    <property type="entry name" value="HisK_dim/P_dom"/>
</dbReference>
<dbReference type="PANTHER" id="PTHR45436">
    <property type="entry name" value="SENSOR HISTIDINE KINASE YKOH"/>
    <property type="match status" value="1"/>
</dbReference>
<feature type="domain" description="Histidine kinase" evidence="12">
    <location>
        <begin position="243"/>
        <end position="443"/>
    </location>
</feature>
<dbReference type="RefSeq" id="WP_130523332.1">
    <property type="nucleotide sequence ID" value="NZ_SHLZ01000004.1"/>
</dbReference>
<keyword evidence="7 14" id="KW-0418">Kinase</keyword>
<accession>A0A4Q8LUF7</accession>
<keyword evidence="4" id="KW-0597">Phosphoprotein</keyword>
<sequence>MRKTQSLSWRLSWQVGVAQVLAFVLLGAVMCIAFLDRSIGQLPHGTAIDVAEALGYEHGRLRFDPALLPQEFTTQAPHAWALAKDDLGNIAAWGKAPKAFEAWVPIMGELEPTDIKSNVPPFRSATKLIVHHQGGRTLRVLVGGYGGYDLAGAIAFIAIYLAPWVGLPLMVTSVVVIPLVVHRRLKGMNEVARLAAQTDLSRRAKPLEAADVPVEIRPLIDGFNQALQRIWDVSEARDRFLADAAHELRMPIAILTTRVSGLEAGAAKDELMLDVARLQNITEQLLDIQRVDRRIGVFERFDLVAIAQDVAEVTAPLIVANGYEFSWEPPDRAQWVEGDAGAIQRVITCLVQNAIDHGSKQGEIRIVVGPDCSVSVFDQGEGVPSEASSRIFEPFFRLRPSGAGSGLGLYLAAEIVKKHRGVLTVSQPVQGGCCFTMRLPSAGSPISGER</sequence>
<dbReference type="PRINTS" id="PR00344">
    <property type="entry name" value="BCTRLSENSOR"/>
</dbReference>
<evidence type="ECO:0000256" key="1">
    <source>
        <dbReference type="ARBA" id="ARBA00000085"/>
    </source>
</evidence>
<dbReference type="Gene3D" id="3.30.565.10">
    <property type="entry name" value="Histidine kinase-like ATPase, C-terminal domain"/>
    <property type="match status" value="1"/>
</dbReference>
<evidence type="ECO:0000259" key="12">
    <source>
        <dbReference type="PROSITE" id="PS50109"/>
    </source>
</evidence>
<evidence type="ECO:0000256" key="6">
    <source>
        <dbReference type="ARBA" id="ARBA00022692"/>
    </source>
</evidence>
<dbReference type="InterPro" id="IPR004358">
    <property type="entry name" value="Sig_transdc_His_kin-like_C"/>
</dbReference>
<evidence type="ECO:0000256" key="8">
    <source>
        <dbReference type="ARBA" id="ARBA00022989"/>
    </source>
</evidence>
<comment type="caution">
    <text evidence="14">The sequence shown here is derived from an EMBL/GenBank/DDBJ whole genome shotgun (WGS) entry which is preliminary data.</text>
</comment>
<evidence type="ECO:0000256" key="3">
    <source>
        <dbReference type="ARBA" id="ARBA00012438"/>
    </source>
</evidence>
<feature type="transmembrane region" description="Helical" evidence="11">
    <location>
        <begin position="150"/>
        <end position="181"/>
    </location>
</feature>
<dbReference type="AlphaFoldDB" id="A0A4Q8LUF7"/>
<dbReference type="PROSITE" id="PS50885">
    <property type="entry name" value="HAMP"/>
    <property type="match status" value="1"/>
</dbReference>
<dbReference type="InterPro" id="IPR036890">
    <property type="entry name" value="HATPase_C_sf"/>
</dbReference>
<dbReference type="InterPro" id="IPR005467">
    <property type="entry name" value="His_kinase_dom"/>
</dbReference>
<evidence type="ECO:0000256" key="10">
    <source>
        <dbReference type="ARBA" id="ARBA00023136"/>
    </source>
</evidence>
<keyword evidence="8 11" id="KW-1133">Transmembrane helix</keyword>
<evidence type="ECO:0000256" key="11">
    <source>
        <dbReference type="SAM" id="Phobius"/>
    </source>
</evidence>
<keyword evidence="6 11" id="KW-0812">Transmembrane</keyword>
<proteinExistence type="predicted"/>
<dbReference type="InterPro" id="IPR003660">
    <property type="entry name" value="HAMP_dom"/>
</dbReference>
<organism evidence="14 15">
    <name type="scientific">Pseudoxanthomonas winnipegensis</name>
    <dbReference type="NCBI Taxonomy" id="2480810"/>
    <lineage>
        <taxon>Bacteria</taxon>
        <taxon>Pseudomonadati</taxon>
        <taxon>Pseudomonadota</taxon>
        <taxon>Gammaproteobacteria</taxon>
        <taxon>Lysobacterales</taxon>
        <taxon>Lysobacteraceae</taxon>
        <taxon>Pseudoxanthomonas</taxon>
    </lineage>
</organism>
<gene>
    <name evidence="14" type="ORF">EA656_08115</name>
</gene>
<dbReference type="EMBL" id="SHMF01000002">
    <property type="protein sequence ID" value="TAA35642.1"/>
    <property type="molecule type" value="Genomic_DNA"/>
</dbReference>
<dbReference type="GO" id="GO:0005886">
    <property type="term" value="C:plasma membrane"/>
    <property type="evidence" value="ECO:0007669"/>
    <property type="project" value="TreeGrafter"/>
</dbReference>
<dbReference type="SMART" id="SM00387">
    <property type="entry name" value="HATPase_c"/>
    <property type="match status" value="1"/>
</dbReference>
<evidence type="ECO:0000256" key="7">
    <source>
        <dbReference type="ARBA" id="ARBA00022777"/>
    </source>
</evidence>
<reference evidence="14 15" key="1">
    <citation type="submission" date="2019-02" db="EMBL/GenBank/DDBJ databases">
        <title>WGS of Pseudoxanthomonas species novum from clinical isolates.</title>
        <authorList>
            <person name="Bernier A.-M."/>
            <person name="Bernard K."/>
            <person name="Vachon A."/>
        </authorList>
    </citation>
    <scope>NUCLEOTIDE SEQUENCE [LARGE SCALE GENOMIC DNA]</scope>
    <source>
        <strain evidence="14 15">NML140781</strain>
    </source>
</reference>
<dbReference type="SMART" id="SM00388">
    <property type="entry name" value="HisKA"/>
    <property type="match status" value="1"/>
</dbReference>
<dbReference type="Gene3D" id="1.10.287.130">
    <property type="match status" value="1"/>
</dbReference>
<evidence type="ECO:0000256" key="2">
    <source>
        <dbReference type="ARBA" id="ARBA00004141"/>
    </source>
</evidence>
<feature type="domain" description="HAMP" evidence="13">
    <location>
        <begin position="179"/>
        <end position="235"/>
    </location>
</feature>
<evidence type="ECO:0000313" key="14">
    <source>
        <dbReference type="EMBL" id="TAA35642.1"/>
    </source>
</evidence>
<keyword evidence="5" id="KW-0808">Transferase</keyword>
<evidence type="ECO:0000256" key="9">
    <source>
        <dbReference type="ARBA" id="ARBA00023012"/>
    </source>
</evidence>
<dbReference type="PROSITE" id="PS50109">
    <property type="entry name" value="HIS_KIN"/>
    <property type="match status" value="1"/>
</dbReference>
<dbReference type="InterPro" id="IPR050428">
    <property type="entry name" value="TCS_sensor_his_kinase"/>
</dbReference>
<evidence type="ECO:0000256" key="5">
    <source>
        <dbReference type="ARBA" id="ARBA00022679"/>
    </source>
</evidence>
<evidence type="ECO:0000313" key="15">
    <source>
        <dbReference type="Proteomes" id="UP000292087"/>
    </source>
</evidence>
<comment type="catalytic activity">
    <reaction evidence="1">
        <text>ATP + protein L-histidine = ADP + protein N-phospho-L-histidine.</text>
        <dbReference type="EC" id="2.7.13.3"/>
    </reaction>
</comment>
<dbReference type="GO" id="GO:0000155">
    <property type="term" value="F:phosphorelay sensor kinase activity"/>
    <property type="evidence" value="ECO:0007669"/>
    <property type="project" value="InterPro"/>
</dbReference>
<evidence type="ECO:0000259" key="13">
    <source>
        <dbReference type="PROSITE" id="PS50885"/>
    </source>
</evidence>
<dbReference type="Pfam" id="PF02518">
    <property type="entry name" value="HATPase_c"/>
    <property type="match status" value="1"/>
</dbReference>
<name>A0A4Q8LUF7_9GAMM</name>
<protein>
    <recommendedName>
        <fullName evidence="3">histidine kinase</fullName>
        <ecNumber evidence="3">2.7.13.3</ecNumber>
    </recommendedName>
</protein>
<dbReference type="PANTHER" id="PTHR45436:SF15">
    <property type="entry name" value="SENSOR HISTIDINE KINASE CUSS"/>
    <property type="match status" value="1"/>
</dbReference>
<dbReference type="CDD" id="cd00082">
    <property type="entry name" value="HisKA"/>
    <property type="match status" value="1"/>
</dbReference>
<feature type="transmembrane region" description="Helical" evidence="11">
    <location>
        <begin position="12"/>
        <end position="35"/>
    </location>
</feature>
<evidence type="ECO:0000256" key="4">
    <source>
        <dbReference type="ARBA" id="ARBA00022553"/>
    </source>
</evidence>
<keyword evidence="9" id="KW-0902">Two-component regulatory system</keyword>
<dbReference type="InterPro" id="IPR036097">
    <property type="entry name" value="HisK_dim/P_sf"/>
</dbReference>
<dbReference type="SUPFAM" id="SSF55874">
    <property type="entry name" value="ATPase domain of HSP90 chaperone/DNA topoisomerase II/histidine kinase"/>
    <property type="match status" value="1"/>
</dbReference>
<dbReference type="EC" id="2.7.13.3" evidence="3"/>
<dbReference type="Proteomes" id="UP000292087">
    <property type="component" value="Unassembled WGS sequence"/>
</dbReference>
<comment type="subcellular location">
    <subcellularLocation>
        <location evidence="2">Membrane</location>
        <topology evidence="2">Multi-pass membrane protein</topology>
    </subcellularLocation>
</comment>
<keyword evidence="10 11" id="KW-0472">Membrane</keyword>